<feature type="domain" description="AMP-binding enzyme C-terminal" evidence="6">
    <location>
        <begin position="446"/>
        <end position="524"/>
    </location>
</feature>
<dbReference type="InterPro" id="IPR045851">
    <property type="entry name" value="AMP-bd_C_sf"/>
</dbReference>
<dbReference type="RefSeq" id="WP_210681904.1">
    <property type="nucleotide sequence ID" value="NZ_JAGMWN010000004.1"/>
</dbReference>
<dbReference type="InterPro" id="IPR025110">
    <property type="entry name" value="AMP-bd_C"/>
</dbReference>
<dbReference type="PROSITE" id="PS00455">
    <property type="entry name" value="AMP_BINDING"/>
    <property type="match status" value="1"/>
</dbReference>
<dbReference type="GO" id="GO:0015645">
    <property type="term" value="F:fatty acid ligase activity"/>
    <property type="evidence" value="ECO:0007669"/>
    <property type="project" value="TreeGrafter"/>
</dbReference>
<dbReference type="CDD" id="cd05971">
    <property type="entry name" value="MACS_like_3"/>
    <property type="match status" value="1"/>
</dbReference>
<dbReference type="PANTHER" id="PTHR43605">
    <property type="entry name" value="ACYL-COENZYME A SYNTHETASE"/>
    <property type="match status" value="1"/>
</dbReference>
<dbReference type="Pfam" id="PF13193">
    <property type="entry name" value="AMP-binding_C"/>
    <property type="match status" value="1"/>
</dbReference>
<dbReference type="InterPro" id="IPR042099">
    <property type="entry name" value="ANL_N_sf"/>
</dbReference>
<dbReference type="GO" id="GO:0004321">
    <property type="term" value="F:fatty-acyl-CoA synthase activity"/>
    <property type="evidence" value="ECO:0007669"/>
    <property type="project" value="TreeGrafter"/>
</dbReference>
<dbReference type="SUPFAM" id="SSF56801">
    <property type="entry name" value="Acetyl-CoA synthetase-like"/>
    <property type="match status" value="1"/>
</dbReference>
<dbReference type="InterPro" id="IPR020845">
    <property type="entry name" value="AMP-binding_CS"/>
</dbReference>
<dbReference type="PANTHER" id="PTHR43605:SF10">
    <property type="entry name" value="ACYL-COA SYNTHETASE MEDIUM CHAIN FAMILY MEMBER 3"/>
    <property type="match status" value="1"/>
</dbReference>
<feature type="domain" description="AMP-dependent synthetase/ligase" evidence="5">
    <location>
        <begin position="32"/>
        <end position="396"/>
    </location>
</feature>
<evidence type="ECO:0000256" key="1">
    <source>
        <dbReference type="ARBA" id="ARBA00006432"/>
    </source>
</evidence>
<dbReference type="EMBL" id="JAGMWN010000004">
    <property type="protein sequence ID" value="MBP5857315.1"/>
    <property type="molecule type" value="Genomic_DNA"/>
</dbReference>
<evidence type="ECO:0000256" key="2">
    <source>
        <dbReference type="ARBA" id="ARBA00022598"/>
    </source>
</evidence>
<dbReference type="GO" id="GO:0006633">
    <property type="term" value="P:fatty acid biosynthetic process"/>
    <property type="evidence" value="ECO:0007669"/>
    <property type="project" value="TreeGrafter"/>
</dbReference>
<dbReference type="AlphaFoldDB" id="A0A8J7RZ97"/>
<evidence type="ECO:0000259" key="6">
    <source>
        <dbReference type="Pfam" id="PF13193"/>
    </source>
</evidence>
<gene>
    <name evidence="7" type="ORF">KAJ83_09870</name>
</gene>
<dbReference type="GO" id="GO:0005524">
    <property type="term" value="F:ATP binding"/>
    <property type="evidence" value="ECO:0007669"/>
    <property type="project" value="UniProtKB-KW"/>
</dbReference>
<accession>A0A8J7RZ97</accession>
<keyword evidence="4" id="KW-0067">ATP-binding</keyword>
<dbReference type="Proteomes" id="UP000672602">
    <property type="component" value="Unassembled WGS sequence"/>
</dbReference>
<dbReference type="Gene3D" id="3.40.50.12780">
    <property type="entry name" value="N-terminal domain of ligase-like"/>
    <property type="match status" value="1"/>
</dbReference>
<dbReference type="InterPro" id="IPR000873">
    <property type="entry name" value="AMP-dep_synth/lig_dom"/>
</dbReference>
<reference evidence="7" key="1">
    <citation type="submission" date="2021-04" db="EMBL/GenBank/DDBJ databases">
        <authorList>
            <person name="Zhang D.-C."/>
        </authorList>
    </citation>
    <scope>NUCLEOTIDE SEQUENCE</scope>
    <source>
        <strain evidence="7">CGMCC 1.15697</strain>
    </source>
</reference>
<comment type="caution">
    <text evidence="7">The sequence shown here is derived from an EMBL/GenBank/DDBJ whole genome shotgun (WGS) entry which is preliminary data.</text>
</comment>
<comment type="similarity">
    <text evidence="1">Belongs to the ATP-dependent AMP-binding enzyme family.</text>
</comment>
<evidence type="ECO:0000313" key="7">
    <source>
        <dbReference type="EMBL" id="MBP5857315.1"/>
    </source>
</evidence>
<dbReference type="FunFam" id="3.30.300.30:FF:000005">
    <property type="entry name" value="Acyl-coenzyme A synthetase ACSM5, mitochondrial"/>
    <property type="match status" value="1"/>
</dbReference>
<dbReference type="Pfam" id="PF00501">
    <property type="entry name" value="AMP-binding"/>
    <property type="match status" value="1"/>
</dbReference>
<organism evidence="7 8">
    <name type="scientific">Marivibrio halodurans</name>
    <dbReference type="NCBI Taxonomy" id="2039722"/>
    <lineage>
        <taxon>Bacteria</taxon>
        <taxon>Pseudomonadati</taxon>
        <taxon>Pseudomonadota</taxon>
        <taxon>Alphaproteobacteria</taxon>
        <taxon>Rhodospirillales</taxon>
        <taxon>Rhodospirillaceae</taxon>
        <taxon>Marivibrio</taxon>
    </lineage>
</organism>
<dbReference type="GO" id="GO:0006637">
    <property type="term" value="P:acyl-CoA metabolic process"/>
    <property type="evidence" value="ECO:0007669"/>
    <property type="project" value="TreeGrafter"/>
</dbReference>
<dbReference type="InterPro" id="IPR049515">
    <property type="entry name" value="MACS_put"/>
</dbReference>
<evidence type="ECO:0000256" key="4">
    <source>
        <dbReference type="ARBA" id="ARBA00022840"/>
    </source>
</evidence>
<evidence type="ECO:0000259" key="5">
    <source>
        <dbReference type="Pfam" id="PF00501"/>
    </source>
</evidence>
<evidence type="ECO:0000256" key="3">
    <source>
        <dbReference type="ARBA" id="ARBA00022741"/>
    </source>
</evidence>
<evidence type="ECO:0000313" key="8">
    <source>
        <dbReference type="Proteomes" id="UP000672602"/>
    </source>
</evidence>
<dbReference type="InterPro" id="IPR051087">
    <property type="entry name" value="Mitochondrial_ACSM"/>
</dbReference>
<keyword evidence="3" id="KW-0547">Nucleotide-binding</keyword>
<dbReference type="FunFam" id="3.40.50.12780:FF:000063">
    <property type="entry name" value="Acetyl-coenzyme A synthetase"/>
    <property type="match status" value="1"/>
</dbReference>
<proteinExistence type="inferred from homology"/>
<keyword evidence="8" id="KW-1185">Reference proteome</keyword>
<protein>
    <submittedName>
        <fullName evidence="7">Acyl-CoA synthetase</fullName>
    </submittedName>
</protein>
<keyword evidence="2" id="KW-0436">Ligase</keyword>
<name>A0A8J7RZ97_9PROT</name>
<sequence length="535" mass="57962">MLTRAADYRALRDGFRWTIPERYNIGVDCSDKHAPDRLALIYRAGDGSVTRYRFGDLSNASNRVANLLTAKGIARGDRVAVLLPQAPETAFTHLGVYKAGMVAVPLFTLFGEEALEYRLKACGARALVTDAASLPKIAAIRDRLPDLDLVLSVDGAGDGAEDFHALMARASDRFTPVDTGPDDPALIIFTSGTTGQPKGALHGHRVLLGHLPGVELPQEFFPAEGDLFWTPADWAWIGGLIDVLLPSLHHGVPVLAHRAGKFDPEEAFRVLADFGVRNAFMPPTALKLMRQVPDPARHGYRMRSIGSGGETLGEELLAWGRETFGLTINEFYGQTECNLVLSNCAGLMDVRPGSMGRAVPGHRVGIVDAEGRELPDGQDGNIAVKAPDPVMFLGYWNNAAATRAKFAGDWLLTGDTGRRDDDGYFWYVGRDDDVITTAGYRVGPGEIEDCLMAHPAVAMAAVVGVPDPVRTQAIKAFIVPAPGHLPSDELAEAIKAHVRTKLAAHEYPRIVAFVDSLPMTATGKIIRRELRARHE</sequence>
<dbReference type="GO" id="GO:0016405">
    <property type="term" value="F:CoA-ligase activity"/>
    <property type="evidence" value="ECO:0007669"/>
    <property type="project" value="UniProtKB-ARBA"/>
</dbReference>
<dbReference type="Gene3D" id="3.30.300.30">
    <property type="match status" value="1"/>
</dbReference>